<feature type="domain" description="N-acetyltransferase" evidence="1">
    <location>
        <begin position="20"/>
        <end position="195"/>
    </location>
</feature>
<proteinExistence type="predicted"/>
<dbReference type="SUPFAM" id="SSF55729">
    <property type="entry name" value="Acyl-CoA N-acyltransferases (Nat)"/>
    <property type="match status" value="1"/>
</dbReference>
<dbReference type="Pfam" id="PF00583">
    <property type="entry name" value="Acetyltransf_1"/>
    <property type="match status" value="1"/>
</dbReference>
<evidence type="ECO:0000313" key="2">
    <source>
        <dbReference type="EMBL" id="CAJ72989.1"/>
    </source>
</evidence>
<dbReference type="PROSITE" id="PS51186">
    <property type="entry name" value="GNAT"/>
    <property type="match status" value="1"/>
</dbReference>
<name>Q1Q5Y9_KUEST</name>
<dbReference type="PANTHER" id="PTHR42791">
    <property type="entry name" value="GNAT FAMILY ACETYLTRANSFERASE"/>
    <property type="match status" value="1"/>
</dbReference>
<dbReference type="InterPro" id="IPR052523">
    <property type="entry name" value="Trichothecene_AcTrans"/>
</dbReference>
<dbReference type="InterPro" id="IPR000182">
    <property type="entry name" value="GNAT_dom"/>
</dbReference>
<sequence>MDMSNIAISFMEKRDIEESARVLSVAMTENPIHLAVFQNSNENVRIEIENYFKKLLSDKPGIVFIAKANQNIIGVVRMCSCYGKNTINDTEVSIDETNIDWRRDIWINEWSRRDPKDQHWHLGPIGVLPTHQGVGVGSMLMERFCSEVDACMANAYLETDKDVNVVFYQKFGFKTISESMIFGVKNWYMLRLSRL</sequence>
<protein>
    <recommendedName>
        <fullName evidence="1">N-acetyltransferase domain-containing protein</fullName>
    </recommendedName>
</protein>
<dbReference type="Gene3D" id="3.40.630.30">
    <property type="match status" value="1"/>
</dbReference>
<dbReference type="GO" id="GO:0016747">
    <property type="term" value="F:acyltransferase activity, transferring groups other than amino-acyl groups"/>
    <property type="evidence" value="ECO:0007669"/>
    <property type="project" value="InterPro"/>
</dbReference>
<dbReference type="EMBL" id="CT573071">
    <property type="protein sequence ID" value="CAJ72989.1"/>
    <property type="molecule type" value="Genomic_DNA"/>
</dbReference>
<organism evidence="2">
    <name type="scientific">Kuenenia stuttgartiensis</name>
    <dbReference type="NCBI Taxonomy" id="174633"/>
    <lineage>
        <taxon>Bacteria</taxon>
        <taxon>Pseudomonadati</taxon>
        <taxon>Planctomycetota</taxon>
        <taxon>Candidatus Brocadiia</taxon>
        <taxon>Candidatus Brocadiales</taxon>
        <taxon>Candidatus Brocadiaceae</taxon>
        <taxon>Candidatus Kuenenia</taxon>
    </lineage>
</organism>
<reference evidence="2" key="1">
    <citation type="journal article" date="2006" name="Nature">
        <title>Deciphering the evolution and metabolism of an anammox bacterium from a community genome.</title>
        <authorList>
            <person name="Strous M."/>
            <person name="Pelletier E."/>
            <person name="Mangenot S."/>
            <person name="Rattei T."/>
            <person name="Lehner A."/>
            <person name="Taylor M.W."/>
            <person name="Horn M."/>
            <person name="Daims H."/>
            <person name="Bartol-Mavel D."/>
            <person name="Wincker P."/>
            <person name="Barbe V."/>
            <person name="Fonknechten N."/>
            <person name="Vallenet D."/>
            <person name="Segurens B."/>
            <person name="Schenowitz-Truong C."/>
            <person name="Medigue C."/>
            <person name="Collingro A."/>
            <person name="Snel B."/>
            <person name="Dutilh B.E."/>
            <person name="OpDenCamp H.J.M."/>
            <person name="vanDerDrift C."/>
            <person name="Cirpus I."/>
            <person name="vanDePas-Schoonen K.T."/>
            <person name="Harhangi H.R."/>
            <person name="vanNiftrik L."/>
            <person name="Schmid M."/>
            <person name="Keltjens J."/>
            <person name="vanDeVossenberg J."/>
            <person name="Kartal B."/>
            <person name="Meier H."/>
            <person name="Frishman D."/>
            <person name="Huynen M.A."/>
            <person name="Mewes H."/>
            <person name="Weissenbach J."/>
            <person name="Jetten M.S.M."/>
            <person name="Wagner M."/>
            <person name="LePaslier D."/>
        </authorList>
    </citation>
    <scope>NUCLEOTIDE SEQUENCE</scope>
</reference>
<gene>
    <name evidence="2" type="ORF">kuste2244</name>
</gene>
<dbReference type="PANTHER" id="PTHR42791:SF1">
    <property type="entry name" value="N-ACETYLTRANSFERASE DOMAIN-CONTAINING PROTEIN"/>
    <property type="match status" value="1"/>
</dbReference>
<dbReference type="CDD" id="cd04301">
    <property type="entry name" value="NAT_SF"/>
    <property type="match status" value="1"/>
</dbReference>
<evidence type="ECO:0000259" key="1">
    <source>
        <dbReference type="PROSITE" id="PS51186"/>
    </source>
</evidence>
<reference evidence="2" key="2">
    <citation type="submission" date="2006-01" db="EMBL/GenBank/DDBJ databases">
        <authorList>
            <person name="Genoscope"/>
        </authorList>
    </citation>
    <scope>NUCLEOTIDE SEQUENCE</scope>
</reference>
<dbReference type="InterPro" id="IPR016181">
    <property type="entry name" value="Acyl_CoA_acyltransferase"/>
</dbReference>
<accession>Q1Q5Y9</accession>
<dbReference type="AlphaFoldDB" id="Q1Q5Y9"/>